<dbReference type="GO" id="GO:0010181">
    <property type="term" value="F:FMN binding"/>
    <property type="evidence" value="ECO:0007669"/>
    <property type="project" value="InterPro"/>
</dbReference>
<dbReference type="InterPro" id="IPR017938">
    <property type="entry name" value="Riboflavin_synthase-like_b-brl"/>
</dbReference>
<evidence type="ECO:0000313" key="22">
    <source>
        <dbReference type="Proteomes" id="UP000016924"/>
    </source>
</evidence>
<evidence type="ECO:0000256" key="2">
    <source>
        <dbReference type="ARBA" id="ARBA00001974"/>
    </source>
</evidence>
<dbReference type="PANTHER" id="PTHR19384">
    <property type="entry name" value="NITRIC OXIDE SYNTHASE-RELATED"/>
    <property type="match status" value="1"/>
</dbReference>
<comment type="cofactor">
    <cofactor evidence="1">
        <name>FMN</name>
        <dbReference type="ChEBI" id="CHEBI:58210"/>
    </cofactor>
</comment>
<dbReference type="GO" id="GO:0003958">
    <property type="term" value="F:NADPH-hemoprotein reductase activity"/>
    <property type="evidence" value="ECO:0007669"/>
    <property type="project" value="UniProtKB-EC"/>
</dbReference>
<dbReference type="Gene3D" id="3.40.50.360">
    <property type="match status" value="1"/>
</dbReference>
<evidence type="ECO:0000256" key="4">
    <source>
        <dbReference type="ARBA" id="ARBA00022630"/>
    </source>
</evidence>
<evidence type="ECO:0000256" key="17">
    <source>
        <dbReference type="ARBA" id="ARBA00023221"/>
    </source>
</evidence>
<keyword evidence="17" id="KW-0753">Steroid metabolism</keyword>
<evidence type="ECO:0000256" key="15">
    <source>
        <dbReference type="ARBA" id="ARBA00023136"/>
    </source>
</evidence>
<organism evidence="21 22">
    <name type="scientific">Coniosporium apollinis (strain CBS 100218)</name>
    <name type="common">Rock-inhabiting black yeast</name>
    <dbReference type="NCBI Taxonomy" id="1168221"/>
    <lineage>
        <taxon>Eukaryota</taxon>
        <taxon>Fungi</taxon>
        <taxon>Dikarya</taxon>
        <taxon>Ascomycota</taxon>
        <taxon>Pezizomycotina</taxon>
        <taxon>Dothideomycetes</taxon>
        <taxon>Dothideomycetes incertae sedis</taxon>
        <taxon>Coniosporium</taxon>
    </lineage>
</organism>
<keyword evidence="6" id="KW-0812">Transmembrane</keyword>
<dbReference type="SUPFAM" id="SSF52343">
    <property type="entry name" value="Ferredoxin reductase-like, C-terminal NADP-linked domain"/>
    <property type="match status" value="1"/>
</dbReference>
<dbReference type="STRING" id="1168221.R7YSW8"/>
<dbReference type="Gene3D" id="3.40.50.80">
    <property type="entry name" value="Nucleotide-binding domain of ferredoxin-NADP reductase (FNR) module"/>
    <property type="match status" value="1"/>
</dbReference>
<dbReference type="GO" id="GO:0016126">
    <property type="term" value="P:sterol biosynthetic process"/>
    <property type="evidence" value="ECO:0007669"/>
    <property type="project" value="UniProtKB-KW"/>
</dbReference>
<evidence type="ECO:0000259" key="20">
    <source>
        <dbReference type="PROSITE" id="PS51384"/>
    </source>
</evidence>
<proteinExistence type="inferred from homology"/>
<dbReference type="GeneID" id="19901290"/>
<reference evidence="22" key="1">
    <citation type="submission" date="2012-06" db="EMBL/GenBank/DDBJ databases">
        <title>The genome sequence of Coniosporium apollinis CBS 100218.</title>
        <authorList>
            <consortium name="The Broad Institute Genome Sequencing Platform"/>
            <person name="Cuomo C."/>
            <person name="Gorbushina A."/>
            <person name="Noack S."/>
            <person name="Walker B."/>
            <person name="Young S.K."/>
            <person name="Zeng Q."/>
            <person name="Gargeya S."/>
            <person name="Fitzgerald M."/>
            <person name="Haas B."/>
            <person name="Abouelleil A."/>
            <person name="Alvarado L."/>
            <person name="Arachchi H.M."/>
            <person name="Berlin A.M."/>
            <person name="Chapman S.B."/>
            <person name="Goldberg J."/>
            <person name="Griggs A."/>
            <person name="Gujja S."/>
            <person name="Hansen M."/>
            <person name="Howarth C."/>
            <person name="Imamovic A."/>
            <person name="Larimer J."/>
            <person name="McCowan C."/>
            <person name="Montmayeur A."/>
            <person name="Murphy C."/>
            <person name="Neiman D."/>
            <person name="Pearson M."/>
            <person name="Priest M."/>
            <person name="Roberts A."/>
            <person name="Saif S."/>
            <person name="Shea T."/>
            <person name="Sisk P."/>
            <person name="Sykes S."/>
            <person name="Wortman J."/>
            <person name="Nusbaum C."/>
            <person name="Birren B."/>
        </authorList>
    </citation>
    <scope>NUCLEOTIDE SEQUENCE [LARGE SCALE GENOMIC DNA]</scope>
    <source>
        <strain evidence="22">CBS 100218</strain>
    </source>
</reference>
<evidence type="ECO:0000256" key="9">
    <source>
        <dbReference type="ARBA" id="ARBA00022857"/>
    </source>
</evidence>
<evidence type="ECO:0000256" key="7">
    <source>
        <dbReference type="ARBA" id="ARBA00022824"/>
    </source>
</evidence>
<dbReference type="PIRSF" id="PIRSF000208">
    <property type="entry name" value="P450R"/>
    <property type="match status" value="1"/>
</dbReference>
<evidence type="ECO:0000256" key="3">
    <source>
        <dbReference type="ARBA" id="ARBA00022516"/>
    </source>
</evidence>
<evidence type="ECO:0000259" key="19">
    <source>
        <dbReference type="PROSITE" id="PS50902"/>
    </source>
</evidence>
<dbReference type="InterPro" id="IPR001709">
    <property type="entry name" value="Flavoprot_Pyr_Nucl_cyt_Rdtase"/>
</dbReference>
<keyword evidence="16" id="KW-1207">Sterol metabolism</keyword>
<dbReference type="InterPro" id="IPR017927">
    <property type="entry name" value="FAD-bd_FR_type"/>
</dbReference>
<keyword evidence="13" id="KW-0756">Sterol biosynthesis</keyword>
<dbReference type="EMBL" id="JH767570">
    <property type="protein sequence ID" value="EON64746.1"/>
    <property type="molecule type" value="Genomic_DNA"/>
</dbReference>
<keyword evidence="10" id="KW-0752">Steroid biosynthesis</keyword>
<dbReference type="GO" id="GO:0005789">
    <property type="term" value="C:endoplasmic reticulum membrane"/>
    <property type="evidence" value="ECO:0007669"/>
    <property type="project" value="UniProtKB-SubCell"/>
</dbReference>
<dbReference type="eggNOG" id="KOG1158">
    <property type="taxonomic scope" value="Eukaryota"/>
</dbReference>
<feature type="domain" description="FAD-binding FR-type" evidence="20">
    <location>
        <begin position="289"/>
        <end position="549"/>
    </location>
</feature>
<dbReference type="PRINTS" id="PR00369">
    <property type="entry name" value="FLAVODOXIN"/>
</dbReference>
<comment type="similarity">
    <text evidence="18">In the C-terminal section; belongs to the flavoprotein pyridine nucleotide cytochrome reductase family.</text>
</comment>
<dbReference type="OrthoDB" id="1856718at2759"/>
<evidence type="ECO:0000313" key="21">
    <source>
        <dbReference type="EMBL" id="EON64746.1"/>
    </source>
</evidence>
<dbReference type="PROSITE" id="PS51384">
    <property type="entry name" value="FAD_FR"/>
    <property type="match status" value="1"/>
</dbReference>
<dbReference type="AlphaFoldDB" id="R7YSW8"/>
<dbReference type="InterPro" id="IPR003097">
    <property type="entry name" value="CysJ-like_FAD-binding"/>
</dbReference>
<evidence type="ECO:0000256" key="1">
    <source>
        <dbReference type="ARBA" id="ARBA00001917"/>
    </source>
</evidence>
<name>R7YSW8_CONA1</name>
<feature type="domain" description="Flavodoxin-like" evidence="19">
    <location>
        <begin position="92"/>
        <end position="237"/>
    </location>
</feature>
<evidence type="ECO:0000256" key="16">
    <source>
        <dbReference type="ARBA" id="ARBA00023166"/>
    </source>
</evidence>
<dbReference type="InterPro" id="IPR023208">
    <property type="entry name" value="P450R"/>
</dbReference>
<dbReference type="Gene3D" id="1.20.990.10">
    <property type="entry name" value="NADPH-cytochrome p450 Reductase, Chain A, domain 3"/>
    <property type="match status" value="1"/>
</dbReference>
<evidence type="ECO:0000256" key="12">
    <source>
        <dbReference type="ARBA" id="ARBA00023002"/>
    </source>
</evidence>
<dbReference type="EC" id="1.6.2.4" evidence="18"/>
<keyword evidence="14" id="KW-0443">Lipid metabolism</keyword>
<keyword evidence="7 18" id="KW-0256">Endoplasmic reticulum</keyword>
<dbReference type="Pfam" id="PF00258">
    <property type="entry name" value="Flavodoxin_1"/>
    <property type="match status" value="1"/>
</dbReference>
<keyword evidence="11" id="KW-1133">Transmembrane helix</keyword>
<keyword evidence="5" id="KW-0288">FMN</keyword>
<keyword evidence="9 18" id="KW-0521">NADP</keyword>
<dbReference type="InterPro" id="IPR001094">
    <property type="entry name" value="Flavdoxin-like"/>
</dbReference>
<dbReference type="FunFam" id="3.40.50.80:FF:000032">
    <property type="entry name" value="NADPH-dependent diflavin oxidoreductase 1"/>
    <property type="match status" value="1"/>
</dbReference>
<keyword evidence="22" id="KW-1185">Reference proteome</keyword>
<evidence type="ECO:0000256" key="10">
    <source>
        <dbReference type="ARBA" id="ARBA00022955"/>
    </source>
</evidence>
<dbReference type="InterPro" id="IPR029039">
    <property type="entry name" value="Flavoprotein-like_sf"/>
</dbReference>
<keyword evidence="8" id="KW-0274">FAD</keyword>
<dbReference type="GO" id="GO:0005829">
    <property type="term" value="C:cytosol"/>
    <property type="evidence" value="ECO:0007669"/>
    <property type="project" value="TreeGrafter"/>
</dbReference>
<comment type="catalytic activity">
    <reaction evidence="18">
        <text>2 oxidized [cytochrome P450] + NADPH = 2 reduced [cytochrome P450] + NADP(+) + H(+)</text>
        <dbReference type="Rhea" id="RHEA:24040"/>
        <dbReference type="Rhea" id="RHEA-COMP:14627"/>
        <dbReference type="Rhea" id="RHEA-COMP:14628"/>
        <dbReference type="ChEBI" id="CHEBI:15378"/>
        <dbReference type="ChEBI" id="CHEBI:55376"/>
        <dbReference type="ChEBI" id="CHEBI:57783"/>
        <dbReference type="ChEBI" id="CHEBI:58349"/>
        <dbReference type="ChEBI" id="CHEBI:60344"/>
        <dbReference type="EC" id="1.6.2.4"/>
    </reaction>
</comment>
<dbReference type="InterPro" id="IPR001433">
    <property type="entry name" value="OxRdtase_FAD/NAD-bd"/>
</dbReference>
<dbReference type="RefSeq" id="XP_007780063.1">
    <property type="nucleotide sequence ID" value="XM_007781873.1"/>
</dbReference>
<dbReference type="OMA" id="CAPVNRD"/>
<evidence type="ECO:0000256" key="13">
    <source>
        <dbReference type="ARBA" id="ARBA00023011"/>
    </source>
</evidence>
<evidence type="ECO:0000256" key="5">
    <source>
        <dbReference type="ARBA" id="ARBA00022643"/>
    </source>
</evidence>
<evidence type="ECO:0000256" key="11">
    <source>
        <dbReference type="ARBA" id="ARBA00022989"/>
    </source>
</evidence>
<sequence length="720" mass="79010">MAASFLQSSLLPETLQELAQLAKPTSYADIAALGIVALGSAGYLLRGIAWDKPDPYNHLWYERPQLKDGAARNANKETRNIAQKMEEANKNLVIFWGSQSGTAEGFANRLARECHLRFGLEALAADLSDYDPETITLIPQTKFAIFIMSTFGEGDPSDNTAGFWDYIHKHGDISLSNLRYMAFGLGNSNYKYYNKVIDVVAEALEKFGAKSLMPVGKADDAEGGTEEDFMAWRDDLFAVFRKDLQFEEREIKYEPTLCVVEDESLEPIDLHHGEPVHPRDNAKAAAACSPIKALPIKNSYELFTSKDRNCIHMDLDISHESEIHYKTGDHLAVWPTNPDVEVERLLAVLGLSTRRSVPLSIKSLDAAVKVRVPTPTSAEALFRYYLEICAPVSRDTILSIAQFAPSPAAKLFLTTLGKDKTAYADFLTRTHLNLGRLLELAISTSGDSSAAGAWSGLPLSYLLETLTPTQPRYYSISSSSVVSPRAPSITALVSTSPLPNAPGELVHGLTTNYLLALSQSLSAAPDAPAPHPHGLTYALGGPASSLEGGKLHAHVRKSKFKLPALGSCPLVMVAAGTGLAPFRAFVAERVRLQQMGRPVGEMVLFFGCRHSDEDYIYREEIEEAARALDGKLKVVTAFSRVSGEKKVYVQDRVAECGDEVTRLIGEGANFYVCGRASMAREVGFKVQDAVKRTKGMGETEVREWSEALKRRGKWQEDVWG</sequence>
<protein>
    <recommendedName>
        <fullName evidence="18">NADPH--cytochrome P450 reductase</fullName>
        <ecNumber evidence="18">1.6.2.4</ecNumber>
    </recommendedName>
</protein>
<evidence type="ECO:0000256" key="8">
    <source>
        <dbReference type="ARBA" id="ARBA00022827"/>
    </source>
</evidence>
<dbReference type="InterPro" id="IPR008254">
    <property type="entry name" value="Flavodoxin/NO_synth"/>
</dbReference>
<keyword evidence="4" id="KW-0285">Flavoprotein</keyword>
<dbReference type="SUPFAM" id="SSF63380">
    <property type="entry name" value="Riboflavin synthase domain-like"/>
    <property type="match status" value="1"/>
</dbReference>
<dbReference type="SUPFAM" id="SSF52218">
    <property type="entry name" value="Flavoproteins"/>
    <property type="match status" value="1"/>
</dbReference>
<evidence type="ECO:0000256" key="6">
    <source>
        <dbReference type="ARBA" id="ARBA00022692"/>
    </source>
</evidence>
<evidence type="ECO:0000256" key="14">
    <source>
        <dbReference type="ARBA" id="ARBA00023098"/>
    </source>
</evidence>
<accession>R7YSW8</accession>
<dbReference type="InterPro" id="IPR023173">
    <property type="entry name" value="NADPH_Cyt_P450_Rdtase_alpha"/>
</dbReference>
<comment type="function">
    <text evidence="18">This enzyme is required for electron transfer from NADP to cytochrome P450.</text>
</comment>
<comment type="cofactor">
    <cofactor evidence="2">
        <name>FAD</name>
        <dbReference type="ChEBI" id="CHEBI:57692"/>
    </cofactor>
</comment>
<evidence type="ECO:0000256" key="18">
    <source>
        <dbReference type="PIRNR" id="PIRNR000208"/>
    </source>
</evidence>
<dbReference type="Gene3D" id="2.40.30.10">
    <property type="entry name" value="Translation factors"/>
    <property type="match status" value="1"/>
</dbReference>
<dbReference type="HOGENOM" id="CLU_001570_17_3_1"/>
<comment type="subcellular location">
    <subcellularLocation>
        <location evidence="18">Endoplasmic reticulum membrane</location>
    </subcellularLocation>
</comment>
<keyword evidence="3" id="KW-0444">Lipid biosynthesis</keyword>
<dbReference type="PRINTS" id="PR00371">
    <property type="entry name" value="FPNCR"/>
</dbReference>
<dbReference type="PANTHER" id="PTHR19384:SF108">
    <property type="entry name" value="NADPH--CYTOCHROME P450 REDUCTASE"/>
    <property type="match status" value="1"/>
</dbReference>
<gene>
    <name evidence="21" type="ORF">W97_03979</name>
</gene>
<dbReference type="FunFam" id="3.40.50.360:FF:000036">
    <property type="entry name" value="NADPH--cytochrome P450 reductase"/>
    <property type="match status" value="1"/>
</dbReference>
<dbReference type="Proteomes" id="UP000016924">
    <property type="component" value="Unassembled WGS sequence"/>
</dbReference>
<dbReference type="GO" id="GO:0050660">
    <property type="term" value="F:flavin adenine dinucleotide binding"/>
    <property type="evidence" value="ECO:0007669"/>
    <property type="project" value="TreeGrafter"/>
</dbReference>
<dbReference type="Pfam" id="PF00667">
    <property type="entry name" value="FAD_binding_1"/>
    <property type="match status" value="1"/>
</dbReference>
<keyword evidence="15 18" id="KW-0472">Membrane</keyword>
<dbReference type="Pfam" id="PF00175">
    <property type="entry name" value="NAD_binding_1"/>
    <property type="match status" value="1"/>
</dbReference>
<keyword evidence="12 18" id="KW-0560">Oxidoreductase</keyword>
<dbReference type="InterPro" id="IPR039261">
    <property type="entry name" value="FNR_nucleotide-bd"/>
</dbReference>
<dbReference type="PROSITE" id="PS50902">
    <property type="entry name" value="FLAVODOXIN_LIKE"/>
    <property type="match status" value="1"/>
</dbReference>